<dbReference type="EMBL" id="JAUPFM010000008">
    <property type="protein sequence ID" value="KAK2844857.1"/>
    <property type="molecule type" value="Genomic_DNA"/>
</dbReference>
<reference evidence="1" key="1">
    <citation type="submission" date="2023-07" db="EMBL/GenBank/DDBJ databases">
        <title>Chromosome-level Genome Assembly of Striped Snakehead (Channa striata).</title>
        <authorList>
            <person name="Liu H."/>
        </authorList>
    </citation>
    <scope>NUCLEOTIDE SEQUENCE</scope>
    <source>
        <strain evidence="1">Gz</strain>
        <tissue evidence="1">Muscle</tissue>
    </source>
</reference>
<protein>
    <submittedName>
        <fullName evidence="1">Uncharacterized protein</fullName>
    </submittedName>
</protein>
<comment type="caution">
    <text evidence="1">The sequence shown here is derived from an EMBL/GenBank/DDBJ whole genome shotgun (WGS) entry which is preliminary data.</text>
</comment>
<sequence length="84" mass="9143">MESLMHMSVAMDSDKVAGCTEDTAARRAGDGLAASRQLLQDIDDRLVVLSEKISMCNQVLDDLKSLSDMLQGKSLQDVSLSQQK</sequence>
<dbReference type="Proteomes" id="UP001187415">
    <property type="component" value="Unassembled WGS sequence"/>
</dbReference>
<keyword evidence="2" id="KW-1185">Reference proteome</keyword>
<evidence type="ECO:0000313" key="2">
    <source>
        <dbReference type="Proteomes" id="UP001187415"/>
    </source>
</evidence>
<organism evidence="1 2">
    <name type="scientific">Channa striata</name>
    <name type="common">Snakehead murrel</name>
    <name type="synonym">Ophicephalus striatus</name>
    <dbReference type="NCBI Taxonomy" id="64152"/>
    <lineage>
        <taxon>Eukaryota</taxon>
        <taxon>Metazoa</taxon>
        <taxon>Chordata</taxon>
        <taxon>Craniata</taxon>
        <taxon>Vertebrata</taxon>
        <taxon>Euteleostomi</taxon>
        <taxon>Actinopterygii</taxon>
        <taxon>Neopterygii</taxon>
        <taxon>Teleostei</taxon>
        <taxon>Neoteleostei</taxon>
        <taxon>Acanthomorphata</taxon>
        <taxon>Anabantaria</taxon>
        <taxon>Anabantiformes</taxon>
        <taxon>Channoidei</taxon>
        <taxon>Channidae</taxon>
        <taxon>Channa</taxon>
    </lineage>
</organism>
<dbReference type="AlphaFoldDB" id="A0AA88SQT7"/>
<proteinExistence type="predicted"/>
<name>A0AA88SQT7_CHASR</name>
<gene>
    <name evidence="1" type="ORF">Q5P01_011516</name>
</gene>
<accession>A0AA88SQT7</accession>
<evidence type="ECO:0000313" key="1">
    <source>
        <dbReference type="EMBL" id="KAK2844857.1"/>
    </source>
</evidence>